<evidence type="ECO:0000259" key="3">
    <source>
        <dbReference type="Pfam" id="PF14326"/>
    </source>
</evidence>
<feature type="signal peptide" evidence="2">
    <location>
        <begin position="1"/>
        <end position="23"/>
    </location>
</feature>
<dbReference type="AlphaFoldDB" id="A0A239CSL9"/>
<dbReference type="Pfam" id="PF14326">
    <property type="entry name" value="DUF4384"/>
    <property type="match status" value="1"/>
</dbReference>
<dbReference type="PROSITE" id="PS51257">
    <property type="entry name" value="PROKAR_LIPOPROTEIN"/>
    <property type="match status" value="1"/>
</dbReference>
<dbReference type="InterPro" id="IPR025493">
    <property type="entry name" value="DUF4384"/>
</dbReference>
<dbReference type="Gene3D" id="3.40.50.10610">
    <property type="entry name" value="ABC-type transport auxiliary lipoprotein component"/>
    <property type="match status" value="1"/>
</dbReference>
<dbReference type="PANTHER" id="PTHR36194:SF1">
    <property type="entry name" value="S-LAYER-LIKE PROTEIN"/>
    <property type="match status" value="1"/>
</dbReference>
<evidence type="ECO:0000313" key="5">
    <source>
        <dbReference type="Proteomes" id="UP000198324"/>
    </source>
</evidence>
<dbReference type="EMBL" id="FZOC01000009">
    <property type="protein sequence ID" value="SNS23246.1"/>
    <property type="molecule type" value="Genomic_DNA"/>
</dbReference>
<feature type="region of interest" description="Disordered" evidence="1">
    <location>
        <begin position="506"/>
        <end position="537"/>
    </location>
</feature>
<reference evidence="4 5" key="1">
    <citation type="submission" date="2017-06" db="EMBL/GenBank/DDBJ databases">
        <authorList>
            <person name="Kim H.J."/>
            <person name="Triplett B.A."/>
        </authorList>
    </citation>
    <scope>NUCLEOTIDE SEQUENCE [LARGE SCALE GENOMIC DNA]</scope>
    <source>
        <strain evidence="4 5">DSM 13116</strain>
    </source>
</reference>
<name>A0A239CSL9_9BACT</name>
<gene>
    <name evidence="4" type="ORF">SAMN04488503_3269</name>
</gene>
<dbReference type="PANTHER" id="PTHR36194">
    <property type="entry name" value="S-LAYER-LIKE PROTEIN"/>
    <property type="match status" value="1"/>
</dbReference>
<evidence type="ECO:0000313" key="4">
    <source>
        <dbReference type="EMBL" id="SNS23246.1"/>
    </source>
</evidence>
<accession>A0A239CSL9</accession>
<dbReference type="Proteomes" id="UP000198324">
    <property type="component" value="Unassembled WGS sequence"/>
</dbReference>
<evidence type="ECO:0000256" key="1">
    <source>
        <dbReference type="SAM" id="MobiDB-lite"/>
    </source>
</evidence>
<dbReference type="RefSeq" id="WP_089275453.1">
    <property type="nucleotide sequence ID" value="NZ_FZOC01000009.1"/>
</dbReference>
<evidence type="ECO:0000256" key="2">
    <source>
        <dbReference type="SAM" id="SignalP"/>
    </source>
</evidence>
<dbReference type="OrthoDB" id="220004at2"/>
<feature type="domain" description="DUF4384" evidence="3">
    <location>
        <begin position="391"/>
        <end position="470"/>
    </location>
</feature>
<proteinExistence type="predicted"/>
<feature type="chain" id="PRO_5012127637" evidence="2">
    <location>
        <begin position="24"/>
        <end position="549"/>
    </location>
</feature>
<sequence length="549" mass="58486">MNTRASIAAILAMALLLVSCKQPSPTLPVEPPKAQETTYTGALKRFGRLTREFRVGTLRVQTTQVQDETGSSQASGAEIPFDITKMIMSAINSIGGSIVFIPYDPIYIKNQAALNMTTLEGKVKPDVVLNGGITEFDRALESGSSGLDFGGQFGAGKNSPGVDFGKQDRDSVSSITIDLNVTDVETMVMVPRVQAVNTMRVFKAASDLDIGFSIFGATFGYKSSVKKIQGRHAAVRVLVDLSVLETLGKYLNLPYWKCVDQGAKPDPVVMENVREQFALADQQGRVRMIQNLLYVYGYRSLRSTGTLDAETGAAIQAVSAAYGFPAASLDEDFYENLFLNAPVLGEKSRVAGSGAVAAQATAGPALVSRAPAQSTQPGVPLSVQIKTDKAVYKQGEKIRITLSGNKDFYGKIVYVTADGQTVQLLPNGHRSLDFFKGGRSYTVPEDSDGFSLDVAPPYGAERIVLYASESRLPAVKTRSLGETGMLSVEGGAQALKGLSRGIKISEAKPAAPPVPTEAREAAPPMKPQQAPGASAEVVEQSVLITTKAK</sequence>
<keyword evidence="5" id="KW-1185">Reference proteome</keyword>
<organism evidence="4 5">
    <name type="scientific">Humidesulfovibrio mexicanus</name>
    <dbReference type="NCBI Taxonomy" id="147047"/>
    <lineage>
        <taxon>Bacteria</taxon>
        <taxon>Pseudomonadati</taxon>
        <taxon>Thermodesulfobacteriota</taxon>
        <taxon>Desulfovibrionia</taxon>
        <taxon>Desulfovibrionales</taxon>
        <taxon>Desulfovibrionaceae</taxon>
        <taxon>Humidesulfovibrio</taxon>
    </lineage>
</organism>
<keyword evidence="2" id="KW-0732">Signal</keyword>
<protein>
    <submittedName>
        <fullName evidence="4">Curli biogenesis system outer membrane secretion channel CsgG</fullName>
    </submittedName>
</protein>